<dbReference type="InterPro" id="IPR018060">
    <property type="entry name" value="HTH_AraC"/>
</dbReference>
<dbReference type="HOGENOM" id="CLU_071578_1_0_4"/>
<feature type="domain" description="HTH araC/xylS-type" evidence="4">
    <location>
        <begin position="192"/>
        <end position="287"/>
    </location>
</feature>
<gene>
    <name evidence="5" type="ORF">BGL_2c01620</name>
</gene>
<evidence type="ECO:0000259" key="4">
    <source>
        <dbReference type="PROSITE" id="PS01124"/>
    </source>
</evidence>
<dbReference type="Proteomes" id="UP000031838">
    <property type="component" value="Chromosome 2"/>
</dbReference>
<proteinExistence type="predicted"/>
<dbReference type="KEGG" id="bgp:BGL_2c01620"/>
<accession>A0A0B6RXY7</accession>
<sequence>MKPRSNMEHESERQPERRSASALLASLLDLARSSHALPCDCLRSVQAHQVNQYDADGATLSFPLLGRFRYRERDRWREVRPGEILLVPTARNIDVRYIPDPDQGEFVALSVGLLDEQLEAARLLLAAPPPPGTDEIAAVPFETVLSPLMRWAEAMRHGRRTLSLLAMLEIVISLHESGYITLLHPRAPSLATTIRRAVARDPAHGWSSAELEALTGLSGPTLRRRMAEEQTTLRAVIADARIAQALRLLMTSRLPLKTVASRVGYSSLASFSRQFVERYGTEPSSFR</sequence>
<dbReference type="GO" id="GO:0000976">
    <property type="term" value="F:transcription cis-regulatory region binding"/>
    <property type="evidence" value="ECO:0007669"/>
    <property type="project" value="TreeGrafter"/>
</dbReference>
<name>A0A0B6RXY7_BURPL</name>
<keyword evidence="6" id="KW-1185">Reference proteome</keyword>
<evidence type="ECO:0000256" key="1">
    <source>
        <dbReference type="ARBA" id="ARBA00023015"/>
    </source>
</evidence>
<keyword evidence="2" id="KW-0238">DNA-binding</keyword>
<dbReference type="EMBL" id="CP002581">
    <property type="protein sequence ID" value="AJK48258.1"/>
    <property type="molecule type" value="Genomic_DNA"/>
</dbReference>
<dbReference type="PANTHER" id="PTHR47894">
    <property type="entry name" value="HTH-TYPE TRANSCRIPTIONAL REGULATOR GADX"/>
    <property type="match status" value="1"/>
</dbReference>
<protein>
    <submittedName>
        <fullName evidence="5">Transcriptional regulator, AraC family</fullName>
    </submittedName>
</protein>
<dbReference type="AlphaFoldDB" id="A0A0B6RXY7"/>
<dbReference type="PANTHER" id="PTHR47894:SF4">
    <property type="entry name" value="HTH-TYPE TRANSCRIPTIONAL REGULATOR GADX"/>
    <property type="match status" value="1"/>
</dbReference>
<dbReference type="SMART" id="SM00342">
    <property type="entry name" value="HTH_ARAC"/>
    <property type="match status" value="1"/>
</dbReference>
<dbReference type="Gene3D" id="1.10.10.60">
    <property type="entry name" value="Homeodomain-like"/>
    <property type="match status" value="1"/>
</dbReference>
<dbReference type="Pfam" id="PF12833">
    <property type="entry name" value="HTH_18"/>
    <property type="match status" value="1"/>
</dbReference>
<dbReference type="InterPro" id="IPR009057">
    <property type="entry name" value="Homeodomain-like_sf"/>
</dbReference>
<reference evidence="6" key="1">
    <citation type="submission" date="2011-03" db="EMBL/GenBank/DDBJ databases">
        <authorList>
            <person name="Voget S."/>
            <person name="Streit W.R."/>
            <person name="Jaeger K.E."/>
            <person name="Daniel R."/>
        </authorList>
    </citation>
    <scope>NUCLEOTIDE SEQUENCE [LARGE SCALE GENOMIC DNA]</scope>
    <source>
        <strain evidence="6">PG1</strain>
    </source>
</reference>
<dbReference type="GO" id="GO:0005829">
    <property type="term" value="C:cytosol"/>
    <property type="evidence" value="ECO:0007669"/>
    <property type="project" value="TreeGrafter"/>
</dbReference>
<evidence type="ECO:0000256" key="3">
    <source>
        <dbReference type="ARBA" id="ARBA00023163"/>
    </source>
</evidence>
<dbReference type="GO" id="GO:0003700">
    <property type="term" value="F:DNA-binding transcription factor activity"/>
    <property type="evidence" value="ECO:0007669"/>
    <property type="project" value="InterPro"/>
</dbReference>
<dbReference type="SUPFAM" id="SSF46689">
    <property type="entry name" value="Homeodomain-like"/>
    <property type="match status" value="1"/>
</dbReference>
<reference evidence="5 6" key="2">
    <citation type="journal article" date="2016" name="Appl. Microbiol. Biotechnol.">
        <title>Mutations improving production and secretion of extracellular lipase by Burkholderia glumae PG1.</title>
        <authorList>
            <person name="Knapp A."/>
            <person name="Voget S."/>
            <person name="Gao R."/>
            <person name="Zaburannyi N."/>
            <person name="Krysciak D."/>
            <person name="Breuer M."/>
            <person name="Hauer B."/>
            <person name="Streit W.R."/>
            <person name="Muller R."/>
            <person name="Daniel R."/>
            <person name="Jaeger K.E."/>
        </authorList>
    </citation>
    <scope>NUCLEOTIDE SEQUENCE [LARGE SCALE GENOMIC DNA]</scope>
    <source>
        <strain evidence="5 6">PG1</strain>
    </source>
</reference>
<evidence type="ECO:0000256" key="2">
    <source>
        <dbReference type="ARBA" id="ARBA00023125"/>
    </source>
</evidence>
<keyword evidence="3" id="KW-0804">Transcription</keyword>
<evidence type="ECO:0000313" key="6">
    <source>
        <dbReference type="Proteomes" id="UP000031838"/>
    </source>
</evidence>
<organism evidence="5 6">
    <name type="scientific">Burkholderia plantarii</name>
    <dbReference type="NCBI Taxonomy" id="41899"/>
    <lineage>
        <taxon>Bacteria</taxon>
        <taxon>Pseudomonadati</taxon>
        <taxon>Pseudomonadota</taxon>
        <taxon>Betaproteobacteria</taxon>
        <taxon>Burkholderiales</taxon>
        <taxon>Burkholderiaceae</taxon>
        <taxon>Burkholderia</taxon>
    </lineage>
</organism>
<dbReference type="PROSITE" id="PS01124">
    <property type="entry name" value="HTH_ARAC_FAMILY_2"/>
    <property type="match status" value="1"/>
</dbReference>
<keyword evidence="1" id="KW-0805">Transcription regulation</keyword>
<evidence type="ECO:0000313" key="5">
    <source>
        <dbReference type="EMBL" id="AJK48258.1"/>
    </source>
</evidence>